<comment type="caution">
    <text evidence="3">The sequence shown here is derived from an EMBL/GenBank/DDBJ whole genome shotgun (WGS) entry which is preliminary data.</text>
</comment>
<feature type="compositionally biased region" description="Polar residues" evidence="1">
    <location>
        <begin position="117"/>
        <end position="130"/>
    </location>
</feature>
<dbReference type="EMBL" id="JAFCIX010000328">
    <property type="protein sequence ID" value="KAH6594843.1"/>
    <property type="molecule type" value="Genomic_DNA"/>
</dbReference>
<evidence type="ECO:0000256" key="2">
    <source>
        <dbReference type="SAM" id="SignalP"/>
    </source>
</evidence>
<feature type="region of interest" description="Disordered" evidence="1">
    <location>
        <begin position="117"/>
        <end position="144"/>
    </location>
</feature>
<feature type="chain" id="PRO_5046811712" evidence="2">
    <location>
        <begin position="19"/>
        <end position="198"/>
    </location>
</feature>
<sequence>MKFNALVVAAMVITSVNAAGEGGLLSCLGRICGSRSRVTQNSQVNEQDQLDGDSESAFSSKSRHEPIFSQNFDTTKKDGDNGSNELDPIEQACRIAASSLKHSHDQVLKFFGGAKSQQSVSSGLNDGTKNSKAKGAYHSTSHHHPTFGLEKMVIQRQRLLWEASYDMARKEFVEYDCLTKYPGLLSQDDVKRMDMLFY</sequence>
<evidence type="ECO:0000313" key="3">
    <source>
        <dbReference type="EMBL" id="KAH6594843.1"/>
    </source>
</evidence>
<evidence type="ECO:0000256" key="1">
    <source>
        <dbReference type="SAM" id="MobiDB-lite"/>
    </source>
</evidence>
<evidence type="ECO:0000313" key="4">
    <source>
        <dbReference type="Proteomes" id="UP001648503"/>
    </source>
</evidence>
<protein>
    <submittedName>
        <fullName evidence="3">Uncharacterized protein</fullName>
    </submittedName>
</protein>
<feature type="region of interest" description="Disordered" evidence="1">
    <location>
        <begin position="40"/>
        <end position="84"/>
    </location>
</feature>
<keyword evidence="4" id="KW-1185">Reference proteome</keyword>
<gene>
    <name evidence="3" type="ORF">BASA50_006317</name>
</gene>
<organism evidence="3 4">
    <name type="scientific">Batrachochytrium salamandrivorans</name>
    <dbReference type="NCBI Taxonomy" id="1357716"/>
    <lineage>
        <taxon>Eukaryota</taxon>
        <taxon>Fungi</taxon>
        <taxon>Fungi incertae sedis</taxon>
        <taxon>Chytridiomycota</taxon>
        <taxon>Chytridiomycota incertae sedis</taxon>
        <taxon>Chytridiomycetes</taxon>
        <taxon>Rhizophydiales</taxon>
        <taxon>Rhizophydiales incertae sedis</taxon>
        <taxon>Batrachochytrium</taxon>
    </lineage>
</organism>
<proteinExistence type="predicted"/>
<dbReference type="Proteomes" id="UP001648503">
    <property type="component" value="Unassembled WGS sequence"/>
</dbReference>
<feature type="signal peptide" evidence="2">
    <location>
        <begin position="1"/>
        <end position="18"/>
    </location>
</feature>
<name>A0ABQ8FAD5_9FUNG</name>
<keyword evidence="2" id="KW-0732">Signal</keyword>
<reference evidence="3 4" key="1">
    <citation type="submission" date="2021-02" db="EMBL/GenBank/DDBJ databases">
        <title>Variation within the Batrachochytrium salamandrivorans European outbreak.</title>
        <authorList>
            <person name="Kelly M."/>
            <person name="Pasmans F."/>
            <person name="Shea T.P."/>
            <person name="Munoz J.F."/>
            <person name="Carranza S."/>
            <person name="Cuomo C.A."/>
            <person name="Martel A."/>
        </authorList>
    </citation>
    <scope>NUCLEOTIDE SEQUENCE [LARGE SCALE GENOMIC DNA]</scope>
    <source>
        <strain evidence="3 4">AMFP18/2</strain>
    </source>
</reference>
<accession>A0ABQ8FAD5</accession>